<name>A0A426SJ89_9MICO</name>
<reference evidence="3 4" key="1">
    <citation type="submission" date="2018-07" db="EMBL/GenBank/DDBJ databases">
        <title>Brachybacteriurn paraconglorneratum KCTC 9916.</title>
        <authorList>
            <person name="Li Y."/>
        </authorList>
    </citation>
    <scope>NUCLEOTIDE SEQUENCE [LARGE SCALE GENOMIC DNA]</scope>
    <source>
        <strain evidence="3 4">KCTC 9916</strain>
    </source>
</reference>
<protein>
    <submittedName>
        <fullName evidence="3">Uncharacterized protein</fullName>
    </submittedName>
</protein>
<comment type="caution">
    <text evidence="3">The sequence shown here is derived from an EMBL/GenBank/DDBJ whole genome shotgun (WGS) entry which is preliminary data.</text>
</comment>
<dbReference type="GeneID" id="78121530"/>
<keyword evidence="2" id="KW-0812">Transmembrane</keyword>
<dbReference type="EMBL" id="QOCI01000008">
    <property type="protein sequence ID" value="RRR18247.1"/>
    <property type="molecule type" value="Genomic_DNA"/>
</dbReference>
<evidence type="ECO:0000313" key="3">
    <source>
        <dbReference type="EMBL" id="RRR18247.1"/>
    </source>
</evidence>
<keyword evidence="2" id="KW-0472">Membrane</keyword>
<accession>A0A426SJ89</accession>
<keyword evidence="2" id="KW-1133">Transmembrane helix</keyword>
<keyword evidence="4" id="KW-1185">Reference proteome</keyword>
<evidence type="ECO:0000313" key="4">
    <source>
        <dbReference type="Proteomes" id="UP000274327"/>
    </source>
</evidence>
<sequence>MNGPRGSLVIGLLFLIAGQLGFIAAALTGQPLHGLVGFVMTVFFVLAVVRVLVELFREGRAEAAAEARAERAARDRIPIAVRRQQEARRAEVPDLDPQKRRPPHS</sequence>
<evidence type="ECO:0000256" key="1">
    <source>
        <dbReference type="SAM" id="MobiDB-lite"/>
    </source>
</evidence>
<feature type="region of interest" description="Disordered" evidence="1">
    <location>
        <begin position="80"/>
        <end position="105"/>
    </location>
</feature>
<proteinExistence type="predicted"/>
<evidence type="ECO:0000256" key="2">
    <source>
        <dbReference type="SAM" id="Phobius"/>
    </source>
</evidence>
<dbReference type="RefSeq" id="WP_126987541.1">
    <property type="nucleotide sequence ID" value="NZ_ML133856.1"/>
</dbReference>
<organism evidence="3 4">
    <name type="scientific">Brachybacterium paraconglomeratum</name>
    <dbReference type="NCBI Taxonomy" id="173362"/>
    <lineage>
        <taxon>Bacteria</taxon>
        <taxon>Bacillati</taxon>
        <taxon>Actinomycetota</taxon>
        <taxon>Actinomycetes</taxon>
        <taxon>Micrococcales</taxon>
        <taxon>Dermabacteraceae</taxon>
        <taxon>Brachybacterium</taxon>
    </lineage>
</organism>
<dbReference type="Proteomes" id="UP000274327">
    <property type="component" value="Unassembled WGS sequence"/>
</dbReference>
<feature type="transmembrane region" description="Helical" evidence="2">
    <location>
        <begin position="35"/>
        <end position="53"/>
    </location>
</feature>
<gene>
    <name evidence="3" type="ORF">DS079_10900</name>
</gene>
<feature type="compositionally biased region" description="Basic and acidic residues" evidence="1">
    <location>
        <begin position="80"/>
        <end position="99"/>
    </location>
</feature>
<dbReference type="AlphaFoldDB" id="A0A426SJ89"/>